<dbReference type="EMBL" id="NNRL01000162">
    <property type="protein sequence ID" value="OYR11628.1"/>
    <property type="molecule type" value="Genomic_DNA"/>
</dbReference>
<reference evidence="1 2" key="1">
    <citation type="submission" date="2017-07" db="EMBL/GenBank/DDBJ databases">
        <title>Phylogenetic study on the rhizospheric bacterium Ochrobactrum sp. A44.</title>
        <authorList>
            <person name="Krzyzanowska D.M."/>
            <person name="Ossowicki A."/>
            <person name="Rajewska M."/>
            <person name="Maciag T."/>
            <person name="Kaczynski Z."/>
            <person name="Czerwicka M."/>
            <person name="Jafra S."/>
        </authorList>
    </citation>
    <scope>NUCLEOTIDE SEQUENCE [LARGE SCALE GENOMIC DNA]</scope>
    <source>
        <strain evidence="1 2">OgA9a</strain>
    </source>
</reference>
<evidence type="ECO:0000313" key="2">
    <source>
        <dbReference type="Proteomes" id="UP000216478"/>
    </source>
</evidence>
<gene>
    <name evidence="1" type="ORF">CEV33_1731</name>
</gene>
<proteinExistence type="predicted"/>
<name>A0A256F9Y8_9HYPH</name>
<protein>
    <submittedName>
        <fullName evidence="1">Uncharacterized protein</fullName>
    </submittedName>
</protein>
<accession>A0A256F9Y8</accession>
<sequence>MDLAGGAGKTKSSAFAFAAQYKPCVSQLDENIIEKLPRDMMPFGNLAR</sequence>
<dbReference type="AlphaFoldDB" id="A0A256F9Y8"/>
<comment type="caution">
    <text evidence="1">The sequence shown here is derived from an EMBL/GenBank/DDBJ whole genome shotgun (WGS) entry which is preliminary data.</text>
</comment>
<keyword evidence="2" id="KW-1185">Reference proteome</keyword>
<dbReference type="Proteomes" id="UP000216478">
    <property type="component" value="Unassembled WGS sequence"/>
</dbReference>
<evidence type="ECO:0000313" key="1">
    <source>
        <dbReference type="EMBL" id="OYR11628.1"/>
    </source>
</evidence>
<organism evidence="1 2">
    <name type="scientific">Brucella grignonensis</name>
    <dbReference type="NCBI Taxonomy" id="94627"/>
    <lineage>
        <taxon>Bacteria</taxon>
        <taxon>Pseudomonadati</taxon>
        <taxon>Pseudomonadota</taxon>
        <taxon>Alphaproteobacteria</taxon>
        <taxon>Hyphomicrobiales</taxon>
        <taxon>Brucellaceae</taxon>
        <taxon>Brucella/Ochrobactrum group</taxon>
        <taxon>Brucella</taxon>
    </lineage>
</organism>